<name>A0A369J5K9_HYPMA</name>
<feature type="region of interest" description="Disordered" evidence="1">
    <location>
        <begin position="1"/>
        <end position="23"/>
    </location>
</feature>
<accession>A0A369J5K9</accession>
<dbReference type="InParanoid" id="A0A369J5K9"/>
<evidence type="ECO:0000256" key="1">
    <source>
        <dbReference type="SAM" id="MobiDB-lite"/>
    </source>
</evidence>
<reference evidence="2" key="1">
    <citation type="submission" date="2018-04" db="EMBL/GenBank/DDBJ databases">
        <title>Whole genome sequencing of Hypsizygus marmoreus.</title>
        <authorList>
            <person name="Choi I.-G."/>
            <person name="Min B."/>
            <person name="Kim J.-G."/>
            <person name="Kim S."/>
            <person name="Oh Y.-L."/>
            <person name="Kong W.-S."/>
            <person name="Park H."/>
            <person name="Jeong J."/>
            <person name="Song E.-S."/>
        </authorList>
    </citation>
    <scope>NUCLEOTIDE SEQUENCE [LARGE SCALE GENOMIC DNA]</scope>
    <source>
        <strain evidence="2">51987-8</strain>
    </source>
</reference>
<comment type="caution">
    <text evidence="2">The sequence shown here is derived from an EMBL/GenBank/DDBJ whole genome shotgun (WGS) entry which is preliminary data.</text>
</comment>
<dbReference type="OrthoDB" id="6770063at2759"/>
<gene>
    <name evidence="2" type="ORF">Hypma_002830</name>
</gene>
<keyword evidence="3" id="KW-1185">Reference proteome</keyword>
<proteinExistence type="predicted"/>
<evidence type="ECO:0000313" key="3">
    <source>
        <dbReference type="Proteomes" id="UP000076154"/>
    </source>
</evidence>
<organism evidence="2 3">
    <name type="scientific">Hypsizygus marmoreus</name>
    <name type="common">White beech mushroom</name>
    <name type="synonym">Agaricus marmoreus</name>
    <dbReference type="NCBI Taxonomy" id="39966"/>
    <lineage>
        <taxon>Eukaryota</taxon>
        <taxon>Fungi</taxon>
        <taxon>Dikarya</taxon>
        <taxon>Basidiomycota</taxon>
        <taxon>Agaricomycotina</taxon>
        <taxon>Agaricomycetes</taxon>
        <taxon>Agaricomycetidae</taxon>
        <taxon>Agaricales</taxon>
        <taxon>Tricholomatineae</taxon>
        <taxon>Lyophyllaceae</taxon>
        <taxon>Hypsizygus</taxon>
    </lineage>
</organism>
<dbReference type="AlphaFoldDB" id="A0A369J5K9"/>
<dbReference type="EMBL" id="LUEZ02000124">
    <property type="protein sequence ID" value="RDB16450.1"/>
    <property type="molecule type" value="Genomic_DNA"/>
</dbReference>
<dbReference type="Proteomes" id="UP000076154">
    <property type="component" value="Unassembled WGS sequence"/>
</dbReference>
<protein>
    <submittedName>
        <fullName evidence="2">Uncharacterized protein</fullName>
    </submittedName>
</protein>
<evidence type="ECO:0000313" key="2">
    <source>
        <dbReference type="EMBL" id="RDB16450.1"/>
    </source>
</evidence>
<sequence>MPSEPLEASLGYPPALSRSQDEEYRMLEREGPLPRTSIAADKLHIDHAEDTHKERQVHTQKNSKPWHHHIKNWFVTRWRSIISLFGVRGRKSEHQKL</sequence>